<dbReference type="Proteomes" id="UP000765891">
    <property type="component" value="Unassembled WGS sequence"/>
</dbReference>
<evidence type="ECO:0000313" key="4">
    <source>
        <dbReference type="EMBL" id="MBP1955591.1"/>
    </source>
</evidence>
<feature type="compositionally biased region" description="Acidic residues" evidence="1">
    <location>
        <begin position="405"/>
        <end position="440"/>
    </location>
</feature>
<dbReference type="EMBL" id="BMOO01000005">
    <property type="protein sequence ID" value="GGM73576.1"/>
    <property type="molecule type" value="Genomic_DNA"/>
</dbReference>
<evidence type="ECO:0000256" key="1">
    <source>
        <dbReference type="SAM" id="MobiDB-lite"/>
    </source>
</evidence>
<accession>A0A830G349</accession>
<reference evidence="3" key="1">
    <citation type="journal article" date="2014" name="Int. J. Syst. Evol. Microbiol.">
        <title>Complete genome sequence of Corynebacterium casei LMG S-19264T (=DSM 44701T), isolated from a smear-ripened cheese.</title>
        <authorList>
            <consortium name="US DOE Joint Genome Institute (JGI-PGF)"/>
            <person name="Walter F."/>
            <person name="Albersmeier A."/>
            <person name="Kalinowski J."/>
            <person name="Ruckert C."/>
        </authorList>
    </citation>
    <scope>NUCLEOTIDE SEQUENCE</scope>
    <source>
        <strain evidence="3">JCM 16108</strain>
    </source>
</reference>
<feature type="compositionally biased region" description="Acidic residues" evidence="1">
    <location>
        <begin position="173"/>
        <end position="188"/>
    </location>
</feature>
<dbReference type="Proteomes" id="UP000614609">
    <property type="component" value="Unassembled WGS sequence"/>
</dbReference>
<dbReference type="OrthoDB" id="157503at2157"/>
<gene>
    <name evidence="3" type="ORF">GCM10009017_24400</name>
    <name evidence="4" type="ORF">J2752_002514</name>
</gene>
<proteinExistence type="predicted"/>
<dbReference type="RefSeq" id="WP_188872894.1">
    <property type="nucleotide sequence ID" value="NZ_BMOO01000005.1"/>
</dbReference>
<reference evidence="3" key="2">
    <citation type="submission" date="2020-09" db="EMBL/GenBank/DDBJ databases">
        <authorList>
            <person name="Sun Q."/>
            <person name="Ohkuma M."/>
        </authorList>
    </citation>
    <scope>NUCLEOTIDE SEQUENCE</scope>
    <source>
        <strain evidence="3">JCM 16108</strain>
    </source>
</reference>
<feature type="compositionally biased region" description="Low complexity" evidence="1">
    <location>
        <begin position="214"/>
        <end position="227"/>
    </location>
</feature>
<dbReference type="Pfam" id="PF24371">
    <property type="entry name" value="DUF7527"/>
    <property type="match status" value="1"/>
</dbReference>
<sequence>MQTRTTERVESWDARPYAGGADALARLAAADFSGVVTAGGAHLFFVNGRAVAVADGTVADVAEGSGEAHVAPERSLALLLAMHESDGETRASYYTNDTPLAETDEALRDAGFTGYVELSENVLSGDYYVAYYGGRSFPVAFVGNVPEVFTGEEAFERAADEVGVYDVVSVDLDFPDLPEPEEPVDETETVSAGAGAADVEASEATGDGRRDATTDGTASGPAAGATADADDGASGGEARRDDATAGERWSDEADEPADDRDSGADERAVPDELAIAAAGPADDAPVDTDGEGDASDGAEDGEPSGAESDEPGERESDASGGDEDDASNAGASATLDPLGAGSDSPVDAERGGPSSGREGAAARDAEGDDSDDGVAVTDSGTGSDGETASPEAGATGAERAHAGNDDADEDGDDEVGAADATGGDDDEDAETETEVPEADGTDGVPAAEHEARVAELRDAVAEREARIESYEERLAEREDRIEALGERAEDAEAAVEEREADLERLRAERDDLRETVATLEERVAELESALEAAGGRVDPATERDPEAVLAGTNLFVRYESRAEPTLDALGEADPEAIDANLRLEHHTSFDAADTTVAGDDYRTFLESSAPYRFVSWVVRDLPFEIDATGHRKGLAELYEAIPEVDRAELDGTVEVTTDDGETVTESFDVVLRDGMGDPLVVAALNTGRDPVAGGEMEALTAAASRVRAGAETLAGAFYVTASFFEPDALEAADEATASGGFLRRSEKESYVKVARKHGYHLCLVEDREGSFHVTVPGL</sequence>
<evidence type="ECO:0000313" key="5">
    <source>
        <dbReference type="Proteomes" id="UP000614609"/>
    </source>
</evidence>
<protein>
    <submittedName>
        <fullName evidence="4">Archaellum component FlaC</fullName>
    </submittedName>
</protein>
<dbReference type="InterPro" id="IPR055949">
    <property type="entry name" value="DUF7527"/>
</dbReference>
<feature type="compositionally biased region" description="Basic and acidic residues" evidence="1">
    <location>
        <begin position="237"/>
        <end position="251"/>
    </location>
</feature>
<feature type="compositionally biased region" description="Basic and acidic residues" evidence="1">
    <location>
        <begin position="259"/>
        <end position="270"/>
    </location>
</feature>
<keyword evidence="5" id="KW-1185">Reference proteome</keyword>
<reference evidence="4" key="3">
    <citation type="submission" date="2021-03" db="EMBL/GenBank/DDBJ databases">
        <title>Genomic Encyclopedia of Type Strains, Phase IV (KMG-IV): sequencing the most valuable type-strain genomes for metagenomic binning, comparative biology and taxonomic classification.</title>
        <authorList>
            <person name="Goeker M."/>
        </authorList>
    </citation>
    <scope>NUCLEOTIDE SEQUENCE</scope>
    <source>
        <strain evidence="4">DSM 22443</strain>
    </source>
</reference>
<feature type="compositionally biased region" description="Low complexity" evidence="1">
    <location>
        <begin position="271"/>
        <end position="283"/>
    </location>
</feature>
<feature type="region of interest" description="Disordered" evidence="1">
    <location>
        <begin position="173"/>
        <end position="451"/>
    </location>
</feature>
<dbReference type="Gene3D" id="1.10.287.1490">
    <property type="match status" value="1"/>
</dbReference>
<evidence type="ECO:0000259" key="2">
    <source>
        <dbReference type="Pfam" id="PF24371"/>
    </source>
</evidence>
<name>A0A830G349_9EURY</name>
<dbReference type="AlphaFoldDB" id="A0A830G349"/>
<evidence type="ECO:0000313" key="3">
    <source>
        <dbReference type="EMBL" id="GGM73576.1"/>
    </source>
</evidence>
<feature type="compositionally biased region" description="Acidic residues" evidence="1">
    <location>
        <begin position="284"/>
        <end position="310"/>
    </location>
</feature>
<organism evidence="3 5">
    <name type="scientific">Halarchaeum rubridurum</name>
    <dbReference type="NCBI Taxonomy" id="489911"/>
    <lineage>
        <taxon>Archaea</taxon>
        <taxon>Methanobacteriati</taxon>
        <taxon>Methanobacteriota</taxon>
        <taxon>Stenosarchaea group</taxon>
        <taxon>Halobacteria</taxon>
        <taxon>Halobacteriales</taxon>
        <taxon>Halobacteriaceae</taxon>
    </lineage>
</organism>
<feature type="domain" description="DUF7527" evidence="2">
    <location>
        <begin position="545"/>
        <end position="778"/>
    </location>
</feature>
<comment type="caution">
    <text evidence="3">The sequence shown here is derived from an EMBL/GenBank/DDBJ whole genome shotgun (WGS) entry which is preliminary data.</text>
</comment>
<dbReference type="SUPFAM" id="SSF57997">
    <property type="entry name" value="Tropomyosin"/>
    <property type="match status" value="1"/>
</dbReference>
<dbReference type="EMBL" id="JAGGKO010000004">
    <property type="protein sequence ID" value="MBP1955591.1"/>
    <property type="molecule type" value="Genomic_DNA"/>
</dbReference>